<name>A0ABW0NP66_9MICO</name>
<evidence type="ECO:0000259" key="1">
    <source>
        <dbReference type="PROSITE" id="PS50995"/>
    </source>
</evidence>
<keyword evidence="3" id="KW-1185">Reference proteome</keyword>
<dbReference type="RefSeq" id="WP_386738594.1">
    <property type="nucleotide sequence ID" value="NZ_JBHSMG010000001.1"/>
</dbReference>
<reference evidence="3" key="1">
    <citation type="journal article" date="2019" name="Int. J. Syst. Evol. Microbiol.">
        <title>The Global Catalogue of Microorganisms (GCM) 10K type strain sequencing project: providing services to taxonomists for standard genome sequencing and annotation.</title>
        <authorList>
            <consortium name="The Broad Institute Genomics Platform"/>
            <consortium name="The Broad Institute Genome Sequencing Center for Infectious Disease"/>
            <person name="Wu L."/>
            <person name="Ma J."/>
        </authorList>
    </citation>
    <scope>NUCLEOTIDE SEQUENCE [LARGE SCALE GENOMIC DNA]</scope>
    <source>
        <strain evidence="3">CGMCC 4.6997</strain>
    </source>
</reference>
<dbReference type="InterPro" id="IPR000835">
    <property type="entry name" value="HTH_MarR-typ"/>
</dbReference>
<dbReference type="PANTHER" id="PTHR33164:SF103">
    <property type="entry name" value="REGULATORY PROTEIN MARR"/>
    <property type="match status" value="1"/>
</dbReference>
<dbReference type="SMART" id="SM00347">
    <property type="entry name" value="HTH_MARR"/>
    <property type="match status" value="1"/>
</dbReference>
<sequence>MNSLQQLGRAVKAAQYRHHLAAERALGAIGTTLPQWDALRAIAGHPGWSAHALAGETFMSDQAFGALANRLIAQGLIVRSPGRGRRVEHTLTDAGGAMLEAGNVVIDTVLQRSFGGMSEAERRTLSGLLDRVGVGDGTTTAP</sequence>
<dbReference type="InterPro" id="IPR036390">
    <property type="entry name" value="WH_DNA-bd_sf"/>
</dbReference>
<dbReference type="Gene3D" id="1.10.10.10">
    <property type="entry name" value="Winged helix-like DNA-binding domain superfamily/Winged helix DNA-binding domain"/>
    <property type="match status" value="1"/>
</dbReference>
<dbReference type="PROSITE" id="PS50995">
    <property type="entry name" value="HTH_MARR_2"/>
    <property type="match status" value="1"/>
</dbReference>
<dbReference type="InterPro" id="IPR036388">
    <property type="entry name" value="WH-like_DNA-bd_sf"/>
</dbReference>
<organism evidence="2 3">
    <name type="scientific">Lysinimonas soli</name>
    <dbReference type="NCBI Taxonomy" id="1074233"/>
    <lineage>
        <taxon>Bacteria</taxon>
        <taxon>Bacillati</taxon>
        <taxon>Actinomycetota</taxon>
        <taxon>Actinomycetes</taxon>
        <taxon>Micrococcales</taxon>
        <taxon>Microbacteriaceae</taxon>
        <taxon>Lysinimonas</taxon>
    </lineage>
</organism>
<dbReference type="PANTHER" id="PTHR33164">
    <property type="entry name" value="TRANSCRIPTIONAL REGULATOR, MARR FAMILY"/>
    <property type="match status" value="1"/>
</dbReference>
<gene>
    <name evidence="2" type="ORF">ACFPJ4_01900</name>
</gene>
<accession>A0ABW0NP66</accession>
<dbReference type="SUPFAM" id="SSF46785">
    <property type="entry name" value="Winged helix' DNA-binding domain"/>
    <property type="match status" value="1"/>
</dbReference>
<feature type="domain" description="HTH marR-type" evidence="1">
    <location>
        <begin position="1"/>
        <end position="134"/>
    </location>
</feature>
<evidence type="ECO:0000313" key="3">
    <source>
        <dbReference type="Proteomes" id="UP001596039"/>
    </source>
</evidence>
<evidence type="ECO:0000313" key="2">
    <source>
        <dbReference type="EMBL" id="MFC5500987.1"/>
    </source>
</evidence>
<dbReference type="Proteomes" id="UP001596039">
    <property type="component" value="Unassembled WGS sequence"/>
</dbReference>
<dbReference type="EMBL" id="JBHSMG010000001">
    <property type="protein sequence ID" value="MFC5500987.1"/>
    <property type="molecule type" value="Genomic_DNA"/>
</dbReference>
<dbReference type="InterPro" id="IPR039422">
    <property type="entry name" value="MarR/SlyA-like"/>
</dbReference>
<comment type="caution">
    <text evidence="2">The sequence shown here is derived from an EMBL/GenBank/DDBJ whole genome shotgun (WGS) entry which is preliminary data.</text>
</comment>
<dbReference type="Pfam" id="PF12802">
    <property type="entry name" value="MarR_2"/>
    <property type="match status" value="1"/>
</dbReference>
<protein>
    <submittedName>
        <fullName evidence="2">MarR family winged helix-turn-helix transcriptional regulator</fullName>
    </submittedName>
</protein>
<proteinExistence type="predicted"/>